<feature type="domain" description="mRNA capping enzyme adenylation" evidence="2">
    <location>
        <begin position="383"/>
        <end position="498"/>
    </location>
</feature>
<name>A0A835XSZ7_9CHLO</name>
<dbReference type="EMBL" id="JAEHOE010000083">
    <property type="protein sequence ID" value="KAG2488438.1"/>
    <property type="molecule type" value="Genomic_DNA"/>
</dbReference>
<dbReference type="PANTHER" id="PTHR10367">
    <property type="entry name" value="MRNA-CAPPING ENZYME"/>
    <property type="match status" value="1"/>
</dbReference>
<feature type="region of interest" description="Disordered" evidence="1">
    <location>
        <begin position="517"/>
        <end position="555"/>
    </location>
</feature>
<keyword evidence="4" id="KW-1185">Reference proteome</keyword>
<sequence>MPTSSGRGDARSLPGPGDPGGGAVLLLGAPGVGKSTLGRLLASRAPPGSRFLSVGEELRAQGLVRRQEEAPSAARRAQMREAAAELLRGACREWLEASRTPAASGATTSPSAPLLLLECVKDTEDAFAAVEVLEAEGVPLLQVGPLHPPQHLHHTRPEGGDFSRHVGDWPSHVLRRPGPGPARVAERQAKWAAHAGRVLELFSALGVLSELTEWTGAETNRSTDTANLGSMGYAAGPTVWEPLPLHDAHVPSPEGEPRWRPRDDSTQTHKVFGSAAVPDRRSCSPTAADHEPDPPPPPPAWLAASGLRLPAGLACTPLQPVTSARLVTSRAERDRVLAKAAEVSGLRLDGFFRGGASGGPALPVPTSSVDSSGAARWVGVPGRYAVSRKADGTRYLLMVVAERADDDLGGGGSGGGSCGSSSAYLLDRVGSLYKFPIRSSGPAAHAGGAYESLPAGTLLDGELVWVGGRGFFLAFDALCVGGRRLWSRPLRERLAALEGGGSGTGVEGLRLEEAETSKELKAASASKPPEPTPSAQKEPALRKKQQAPPATPSGDAIRVLRKRQLAVTAEALRGMRARPGACPYPSDGLVFTPYGMPYVLGMAELLFKWQPPEQVGVDLRGTELPHAHVLPPLVYECLPATDGGGGHVPVDIRWDKASGNSPAAVGQMTSQHREHITLEQLAAEAEEATRAAPMQPEQQQRVARLAPHPARAMPYDKLYGSVMAAVEAGSVERTVDIGSGLEIFNYRRGAPLDPVEALCRGLVLHPPSRARAATPFTKFAEVRSPAVTFSRPTEAECCIVCGCPAEVDEEGERICSCESCAGRGCVRRPPGGWWRRWLPHRSATSSLLPEADEVQGPALGPGAETEVRSAWAISPQDLLAVTAIGSGARACGSRRGRRGALAAAAVKVDGSMIVAFTWGGQLRTATRRRLDSEQAVWANDWLQRNANPSAFQPGWTYVLEAVYGNNTHVVPYAFEGLVLLAATDPEGRELPRRELPTLADALGVPMAVPSKEGELEELLCGLPGARPLASASMPPVAAADPDSQPELDVPQRPSLWEFTPLRQRSVGPAAVPPTIPLVPPAFEGWVLAAPDVRRYKLVQESYKRASWAGRLLHPLSVWDRVCCGGASHASLSAGLPGHFRSELDSILAALSECYGEARAELLRVLRAAARAGRLKKLMKRLPAASDGGGGDQALAALLSQLNLDDEPAEPTAGPAANPAVDTATSSAAASPRPGVGPGSAAGFMACPHFRRALAHAAEHLYRSLPGAPIPDTCAPASMFLAPPCMDAPHDTPPPAGRHLHALLLHAVRPGADGSLPGYTPSPGFAQTWAKGWAQGPVGRMDPAQAPPVAGLPDEVLERCLAPLEGKDLAAALCASARWRRVLAEALPAGSLRRRLKAARRAAARERTAANQAAAVRSSAGRGWSRFWDDDDEPSFGRHAPDVRPIGGYGGYWNRGDSDYGGYGSY</sequence>
<dbReference type="SUPFAM" id="SSF52540">
    <property type="entry name" value="P-loop containing nucleoside triphosphate hydrolases"/>
    <property type="match status" value="1"/>
</dbReference>
<dbReference type="OrthoDB" id="549111at2759"/>
<dbReference type="GO" id="GO:0004484">
    <property type="term" value="F:mRNA guanylyltransferase activity"/>
    <property type="evidence" value="ECO:0007669"/>
    <property type="project" value="InterPro"/>
</dbReference>
<dbReference type="SUPFAM" id="SSF56091">
    <property type="entry name" value="DNA ligase/mRNA capping enzyme, catalytic domain"/>
    <property type="match status" value="1"/>
</dbReference>
<evidence type="ECO:0000256" key="1">
    <source>
        <dbReference type="SAM" id="MobiDB-lite"/>
    </source>
</evidence>
<dbReference type="GO" id="GO:0006370">
    <property type="term" value="P:7-methylguanosine mRNA capping"/>
    <property type="evidence" value="ECO:0007669"/>
    <property type="project" value="InterPro"/>
</dbReference>
<gene>
    <name evidence="3" type="ORF">HYH03_012945</name>
</gene>
<dbReference type="InterPro" id="IPR027417">
    <property type="entry name" value="P-loop_NTPase"/>
</dbReference>
<feature type="compositionally biased region" description="Basic and acidic residues" evidence="1">
    <location>
        <begin position="278"/>
        <end position="293"/>
    </location>
</feature>
<evidence type="ECO:0000313" key="4">
    <source>
        <dbReference type="Proteomes" id="UP000612055"/>
    </source>
</evidence>
<proteinExistence type="predicted"/>
<dbReference type="InterPro" id="IPR051029">
    <property type="entry name" value="mRNA_Capping_Enz/RNA_Phosphat"/>
</dbReference>
<reference evidence="3" key="1">
    <citation type="journal article" date="2020" name="bioRxiv">
        <title>Comparative genomics of Chlamydomonas.</title>
        <authorList>
            <person name="Craig R.J."/>
            <person name="Hasan A.R."/>
            <person name="Ness R.W."/>
            <person name="Keightley P.D."/>
        </authorList>
    </citation>
    <scope>NUCLEOTIDE SEQUENCE</scope>
    <source>
        <strain evidence="3">CCAP 11/70</strain>
    </source>
</reference>
<feature type="region of interest" description="Disordered" evidence="1">
    <location>
        <begin position="1"/>
        <end position="28"/>
    </location>
</feature>
<dbReference type="Gene3D" id="3.30.470.30">
    <property type="entry name" value="DNA ligase/mRNA capping enzyme"/>
    <property type="match status" value="1"/>
</dbReference>
<organism evidence="3 4">
    <name type="scientific">Edaphochlamys debaryana</name>
    <dbReference type="NCBI Taxonomy" id="47281"/>
    <lineage>
        <taxon>Eukaryota</taxon>
        <taxon>Viridiplantae</taxon>
        <taxon>Chlorophyta</taxon>
        <taxon>core chlorophytes</taxon>
        <taxon>Chlorophyceae</taxon>
        <taxon>CS clade</taxon>
        <taxon>Chlamydomonadales</taxon>
        <taxon>Chlamydomonadales incertae sedis</taxon>
        <taxon>Edaphochlamys</taxon>
    </lineage>
</organism>
<accession>A0A835XSZ7</accession>
<dbReference type="InterPro" id="IPR001339">
    <property type="entry name" value="mRNA_cap_enzyme_adenylation"/>
</dbReference>
<dbReference type="Proteomes" id="UP000612055">
    <property type="component" value="Unassembled WGS sequence"/>
</dbReference>
<dbReference type="Gene3D" id="3.40.50.300">
    <property type="entry name" value="P-loop containing nucleotide triphosphate hydrolases"/>
    <property type="match status" value="1"/>
</dbReference>
<comment type="caution">
    <text evidence="3">The sequence shown here is derived from an EMBL/GenBank/DDBJ whole genome shotgun (WGS) entry which is preliminary data.</text>
</comment>
<dbReference type="PANTHER" id="PTHR10367:SF17">
    <property type="entry name" value="MRNA-CAPPING ENZYME"/>
    <property type="match status" value="1"/>
</dbReference>
<evidence type="ECO:0000259" key="2">
    <source>
        <dbReference type="Pfam" id="PF01331"/>
    </source>
</evidence>
<dbReference type="GO" id="GO:0005524">
    <property type="term" value="F:ATP binding"/>
    <property type="evidence" value="ECO:0007669"/>
    <property type="project" value="InterPro"/>
</dbReference>
<dbReference type="CDD" id="cd09917">
    <property type="entry name" value="F-box_SF"/>
    <property type="match status" value="1"/>
</dbReference>
<feature type="region of interest" description="Disordered" evidence="1">
    <location>
        <begin position="245"/>
        <end position="300"/>
    </location>
</feature>
<feature type="region of interest" description="Disordered" evidence="1">
    <location>
        <begin position="1205"/>
        <end position="1234"/>
    </location>
</feature>
<feature type="compositionally biased region" description="Basic and acidic residues" evidence="1">
    <location>
        <begin position="245"/>
        <end position="267"/>
    </location>
</feature>
<dbReference type="Pfam" id="PF01331">
    <property type="entry name" value="mRNA_cap_enzyme"/>
    <property type="match status" value="1"/>
</dbReference>
<protein>
    <recommendedName>
        <fullName evidence="2">mRNA capping enzyme adenylation domain-containing protein</fullName>
    </recommendedName>
</protein>
<evidence type="ECO:0000313" key="3">
    <source>
        <dbReference type="EMBL" id="KAG2488438.1"/>
    </source>
</evidence>
<dbReference type="InterPro" id="IPR036047">
    <property type="entry name" value="F-box-like_dom_sf"/>
</dbReference>
<dbReference type="SUPFAM" id="SSF81383">
    <property type="entry name" value="F-box domain"/>
    <property type="match status" value="1"/>
</dbReference>